<name>A0A9W4KQZ8_9BACI</name>
<evidence type="ECO:0000313" key="3">
    <source>
        <dbReference type="Proteomes" id="UP000789326"/>
    </source>
</evidence>
<organism evidence="2 3">
    <name type="scientific">Peribacillus simplex</name>
    <dbReference type="NCBI Taxonomy" id="1478"/>
    <lineage>
        <taxon>Bacteria</taxon>
        <taxon>Bacillati</taxon>
        <taxon>Bacillota</taxon>
        <taxon>Bacilli</taxon>
        <taxon>Bacillales</taxon>
        <taxon>Bacillaceae</taxon>
        <taxon>Peribacillus</taxon>
    </lineage>
</organism>
<dbReference type="AlphaFoldDB" id="A0A9W4KQZ8"/>
<comment type="caution">
    <text evidence="2">The sequence shown here is derived from an EMBL/GenBank/DDBJ whole genome shotgun (WGS) entry which is preliminary data.</text>
</comment>
<feature type="transmembrane region" description="Helical" evidence="1">
    <location>
        <begin position="45"/>
        <end position="63"/>
    </location>
</feature>
<keyword evidence="1" id="KW-1133">Transmembrane helix</keyword>
<dbReference type="EMBL" id="CAKKMG010000014">
    <property type="protein sequence ID" value="CAH0185535.1"/>
    <property type="molecule type" value="Genomic_DNA"/>
</dbReference>
<gene>
    <name evidence="2" type="ORF">SRABI133_01534</name>
</gene>
<evidence type="ECO:0000256" key="1">
    <source>
        <dbReference type="SAM" id="Phobius"/>
    </source>
</evidence>
<dbReference type="Proteomes" id="UP000789326">
    <property type="component" value="Unassembled WGS sequence"/>
</dbReference>
<dbReference type="RefSeq" id="WP_230301414.1">
    <property type="nucleotide sequence ID" value="NZ_CAKKMG010000014.1"/>
</dbReference>
<reference evidence="2" key="1">
    <citation type="submission" date="2021-11" db="EMBL/GenBank/DDBJ databases">
        <authorList>
            <person name="Bulgarelli D."/>
        </authorList>
    </citation>
    <scope>NUCLEOTIDE SEQUENCE</scope>
    <source>
        <strain evidence="2">Bi133</strain>
    </source>
</reference>
<accession>A0A9W4KQZ8</accession>
<keyword evidence="1" id="KW-0472">Membrane</keyword>
<sequence length="171" mass="19724">MKAFNASSFLAGLTIGGLVTLLDLFEKLKPYGLDMPKLVKKYPYITVVVIIVIFSSLIAKSIFNDKKNEKAEKQLAADRAEKERKITIEKNNEETRIYEELAKYFNEKYPDDVLCSDQALGTLYSEVFLKNRPASHESKKIMIELNERKLAQLEIDKLGNYWLKKNKKRGQ</sequence>
<proteinExistence type="predicted"/>
<keyword evidence="1" id="KW-0812">Transmembrane</keyword>
<evidence type="ECO:0000313" key="2">
    <source>
        <dbReference type="EMBL" id="CAH0185535.1"/>
    </source>
</evidence>
<protein>
    <submittedName>
        <fullName evidence="2">Uncharacterized protein</fullName>
    </submittedName>
</protein>